<evidence type="ECO:0008006" key="2">
    <source>
        <dbReference type="Google" id="ProtNLM"/>
    </source>
</evidence>
<comment type="caution">
    <text evidence="1">The sequence shown here is derived from an EMBL/GenBank/DDBJ whole genome shotgun (WGS) entry which is preliminary data.</text>
</comment>
<sequence>MNIEKLARAALSSRSTDIAFLRQIVEWHARETLASHSYHSMTPAGRSAYRGTLKRLYRLVDGMALTDKVTR</sequence>
<gene>
    <name evidence="1" type="ORF">LCGC14_1498280</name>
</gene>
<reference evidence="1" key="1">
    <citation type="journal article" date="2015" name="Nature">
        <title>Complex archaea that bridge the gap between prokaryotes and eukaryotes.</title>
        <authorList>
            <person name="Spang A."/>
            <person name="Saw J.H."/>
            <person name="Jorgensen S.L."/>
            <person name="Zaremba-Niedzwiedzka K."/>
            <person name="Martijn J."/>
            <person name="Lind A.E."/>
            <person name="van Eijk R."/>
            <person name="Schleper C."/>
            <person name="Guy L."/>
            <person name="Ettema T.J."/>
        </authorList>
    </citation>
    <scope>NUCLEOTIDE SEQUENCE</scope>
</reference>
<accession>A0A0F9J4T9</accession>
<name>A0A0F9J4T9_9ZZZZ</name>
<evidence type="ECO:0000313" key="1">
    <source>
        <dbReference type="EMBL" id="KKM64754.1"/>
    </source>
</evidence>
<dbReference type="EMBL" id="LAZR01010841">
    <property type="protein sequence ID" value="KKM64754.1"/>
    <property type="molecule type" value="Genomic_DNA"/>
</dbReference>
<organism evidence="1">
    <name type="scientific">marine sediment metagenome</name>
    <dbReference type="NCBI Taxonomy" id="412755"/>
    <lineage>
        <taxon>unclassified sequences</taxon>
        <taxon>metagenomes</taxon>
        <taxon>ecological metagenomes</taxon>
    </lineage>
</organism>
<proteinExistence type="predicted"/>
<dbReference type="AlphaFoldDB" id="A0A0F9J4T9"/>
<protein>
    <recommendedName>
        <fullName evidence="2">Core-binding (CB) domain-containing protein</fullName>
    </recommendedName>
</protein>